<accession>A0A6J1M6K4</accession>
<name>A0A6J1M6K4_DROHY</name>
<dbReference type="GeneID" id="111601576"/>
<dbReference type="CTD" id="38955"/>
<dbReference type="Proteomes" id="UP000504633">
    <property type="component" value="Unplaced"/>
</dbReference>
<feature type="region of interest" description="Disordered" evidence="1">
    <location>
        <begin position="1"/>
        <end position="25"/>
    </location>
</feature>
<evidence type="ECO:0000313" key="3">
    <source>
        <dbReference type="Proteomes" id="UP000504633"/>
    </source>
</evidence>
<dbReference type="Gene3D" id="3.30.460.10">
    <property type="entry name" value="Beta Polymerase, domain 2"/>
    <property type="match status" value="1"/>
</dbReference>
<dbReference type="GO" id="GO:0031123">
    <property type="term" value="P:RNA 3'-end processing"/>
    <property type="evidence" value="ECO:0007669"/>
    <property type="project" value="TreeGrafter"/>
</dbReference>
<dbReference type="GO" id="GO:0050265">
    <property type="term" value="F:RNA uridylyltransferase activity"/>
    <property type="evidence" value="ECO:0007669"/>
    <property type="project" value="TreeGrafter"/>
</dbReference>
<evidence type="ECO:0000259" key="2">
    <source>
        <dbReference type="PROSITE" id="PS00028"/>
    </source>
</evidence>
<feature type="compositionally biased region" description="Polar residues" evidence="1">
    <location>
        <begin position="528"/>
        <end position="537"/>
    </location>
</feature>
<evidence type="ECO:0000256" key="1">
    <source>
        <dbReference type="SAM" id="MobiDB-lite"/>
    </source>
</evidence>
<proteinExistence type="predicted"/>
<dbReference type="PROSITE" id="PS00028">
    <property type="entry name" value="ZINC_FINGER_C2H2_1"/>
    <property type="match status" value="1"/>
</dbReference>
<feature type="region of interest" description="Disordered" evidence="1">
    <location>
        <begin position="514"/>
        <end position="544"/>
    </location>
</feature>
<dbReference type="Gene3D" id="1.10.1410.10">
    <property type="match status" value="1"/>
</dbReference>
<dbReference type="PANTHER" id="PTHR12271">
    <property type="entry name" value="POLY A POLYMERASE CID PAP -RELATED"/>
    <property type="match status" value="1"/>
</dbReference>
<dbReference type="InterPro" id="IPR054708">
    <property type="entry name" value="MTPAP-like_central"/>
</dbReference>
<protein>
    <submittedName>
        <fullName evidence="4">Uncharacterized protein LOC111601576 isoform X1</fullName>
    </submittedName>
</protein>
<dbReference type="CDD" id="cd05402">
    <property type="entry name" value="NT_PAP_TUTase"/>
    <property type="match status" value="1"/>
</dbReference>
<dbReference type="Pfam" id="PF22600">
    <property type="entry name" value="MTPAP-like_central"/>
    <property type="match status" value="1"/>
</dbReference>
<dbReference type="InterPro" id="IPR056628">
    <property type="entry name" value="Mkg_C"/>
</dbReference>
<dbReference type="RefSeq" id="XP_023173995.2">
    <property type="nucleotide sequence ID" value="XM_023318227.2"/>
</dbReference>
<dbReference type="OrthoDB" id="419694at2759"/>
<dbReference type="AlphaFoldDB" id="A0A6J1M6K4"/>
<dbReference type="SUPFAM" id="SSF81301">
    <property type="entry name" value="Nucleotidyltransferase"/>
    <property type="match status" value="1"/>
</dbReference>
<dbReference type="OMA" id="GPWNLGY"/>
<gene>
    <name evidence="4" type="primary">LOC111601576</name>
</gene>
<dbReference type="KEGG" id="dhe:111601576"/>
<keyword evidence="3" id="KW-1185">Reference proteome</keyword>
<dbReference type="Pfam" id="PF23712">
    <property type="entry name" value="Mkg_C"/>
    <property type="match status" value="1"/>
</dbReference>
<dbReference type="PANTHER" id="PTHR12271:SF138">
    <property type="entry name" value="GH05885P"/>
    <property type="match status" value="1"/>
</dbReference>
<evidence type="ECO:0000313" key="4">
    <source>
        <dbReference type="RefSeq" id="XP_023173995.2"/>
    </source>
</evidence>
<dbReference type="InterPro" id="IPR043519">
    <property type="entry name" value="NT_sf"/>
</dbReference>
<sequence>MAHKKRDSQYSQMEMSDLETRTRPSQDDSVHCKVCEATFKTLQDCLAHELLKHTIKPQKKLRKCLDAITKLFASEQIQCERRVLKAALAQAPAGQHLRAVLAFYSGNCNELSACFSQVRDTLQKQLHGRVKVYPFGSLVTGLALKDSDIDLFLEQTDASSNGVSSRQLFNKIYNFLRRSECFQNVFAIRHARVPIIRCKHVLSGLSLDINMSSPNSTYNSRFVAELLGRDVRMRELFLFLKLWAKKLKVIGSGSMTSYCLITLIIFSMQQQKQLPSIKQLQTRCPVLEVMGVNYGYSLQQVRPIPASLTTLDLISQFFELYNQMDFERKLLSPYLGCALDLESAFSVPGSFPEYEQQLHAMAKATGEQPEPFQNQRCVCVQDPFEMQHNVGQSISITNLCYLRECLALAHRACSDKKMVSTPAKLYEYLLFGLAEQLLQGQRIEQGHPAKVRKQVPCKEQHPEKEKAKAETIAKIVVEAAEKSTPAAKAAKEKITPLVAATKTTLPAIAAMSTELPAETNAKPKERLSSTSSENASPMSHVHILKPTNNDLKSLRADFLSKKTNATHTIFYYWVLCYVDAIKDILVNIYGLNLKLIEPVEESQLIAEPHPLPQHYTWLINTSLDTWSARNFQRSTKQSFFAQQLQQTIEFIKTRPANASYAVNLSGRFSVIIGEDYKELRLELQPMPSDALGLQRHSPLTKFFKSLKNMLCNYNFKEKVISLQYQR</sequence>
<dbReference type="SUPFAM" id="SSF81631">
    <property type="entry name" value="PAP/OAS1 substrate-binding domain"/>
    <property type="match status" value="1"/>
</dbReference>
<organism evidence="3 4">
    <name type="scientific">Drosophila hydei</name>
    <name type="common">Fruit fly</name>
    <dbReference type="NCBI Taxonomy" id="7224"/>
    <lineage>
        <taxon>Eukaryota</taxon>
        <taxon>Metazoa</taxon>
        <taxon>Ecdysozoa</taxon>
        <taxon>Arthropoda</taxon>
        <taxon>Hexapoda</taxon>
        <taxon>Insecta</taxon>
        <taxon>Pterygota</taxon>
        <taxon>Neoptera</taxon>
        <taxon>Endopterygota</taxon>
        <taxon>Diptera</taxon>
        <taxon>Brachycera</taxon>
        <taxon>Muscomorpha</taxon>
        <taxon>Ephydroidea</taxon>
        <taxon>Drosophilidae</taxon>
        <taxon>Drosophila</taxon>
    </lineage>
</organism>
<feature type="domain" description="C2H2-type" evidence="2">
    <location>
        <begin position="32"/>
        <end position="53"/>
    </location>
</feature>
<dbReference type="InterPro" id="IPR013087">
    <property type="entry name" value="Znf_C2H2_type"/>
</dbReference>
<reference evidence="4" key="1">
    <citation type="submission" date="2025-08" db="UniProtKB">
        <authorList>
            <consortium name="RefSeq"/>
        </authorList>
    </citation>
    <scope>IDENTIFICATION</scope>
    <source>
        <strain evidence="4">15085-1641.00</strain>
        <tissue evidence="4">Whole body</tissue>
    </source>
</reference>